<accession>A0A1M6WQP3</accession>
<reference evidence="1 2" key="1">
    <citation type="submission" date="2016-11" db="EMBL/GenBank/DDBJ databases">
        <authorList>
            <person name="Jaros S."/>
            <person name="Januszkiewicz K."/>
            <person name="Wedrychowicz H."/>
        </authorList>
    </citation>
    <scope>NUCLEOTIDE SEQUENCE [LARGE SCALE GENOMIC DNA]</scope>
    <source>
        <strain evidence="1 2">CGMCC 4.5723</strain>
    </source>
</reference>
<sequence>MYQIIPPPRGKHHAPRPLITDTALRGEDQGDGIAALVAIAHRQSSATARRAEAAPRYAPIPAHGRGLDAAERAELAEVIRRAVEAGAPVWRRG</sequence>
<protein>
    <submittedName>
        <fullName evidence="1">Uncharacterized protein</fullName>
    </submittedName>
</protein>
<gene>
    <name evidence="1" type="ORF">SAMN05421803_1497</name>
</gene>
<name>A0A1M6WQP3_9ACTN</name>
<dbReference type="RefSeq" id="WP_073384410.1">
    <property type="nucleotide sequence ID" value="NZ_FQZK01000049.1"/>
</dbReference>
<proteinExistence type="predicted"/>
<organism evidence="1 2">
    <name type="scientific">Nocardiopsis flavescens</name>
    <dbReference type="NCBI Taxonomy" id="758803"/>
    <lineage>
        <taxon>Bacteria</taxon>
        <taxon>Bacillati</taxon>
        <taxon>Actinomycetota</taxon>
        <taxon>Actinomycetes</taxon>
        <taxon>Streptosporangiales</taxon>
        <taxon>Nocardiopsidaceae</taxon>
        <taxon>Nocardiopsis</taxon>
    </lineage>
</organism>
<evidence type="ECO:0000313" key="2">
    <source>
        <dbReference type="Proteomes" id="UP000184452"/>
    </source>
</evidence>
<evidence type="ECO:0000313" key="1">
    <source>
        <dbReference type="EMBL" id="SHK96090.1"/>
    </source>
</evidence>
<dbReference type="AlphaFoldDB" id="A0A1M6WQP3"/>
<dbReference type="Proteomes" id="UP000184452">
    <property type="component" value="Unassembled WGS sequence"/>
</dbReference>
<keyword evidence="2" id="KW-1185">Reference proteome</keyword>
<dbReference type="EMBL" id="FQZK01000049">
    <property type="protein sequence ID" value="SHK96090.1"/>
    <property type="molecule type" value="Genomic_DNA"/>
</dbReference>